<protein>
    <submittedName>
        <fullName evidence="1">Protein-tyrosine phosphatase</fullName>
        <ecNumber evidence="1">3.1.3.48</ecNumber>
    </submittedName>
</protein>
<dbReference type="Proteomes" id="UP001195422">
    <property type="component" value="Unassembled WGS sequence"/>
</dbReference>
<proteinExistence type="predicted"/>
<dbReference type="GO" id="GO:0004725">
    <property type="term" value="F:protein tyrosine phosphatase activity"/>
    <property type="evidence" value="ECO:0007669"/>
    <property type="project" value="UniProtKB-EC"/>
</dbReference>
<gene>
    <name evidence="1" type="ORF">JOF39_002386</name>
</gene>
<organism evidence="1 2">
    <name type="scientific">Glutamicibacter protophormiae</name>
    <name type="common">Brevibacterium protophormiae</name>
    <dbReference type="NCBI Taxonomy" id="37930"/>
    <lineage>
        <taxon>Bacteria</taxon>
        <taxon>Bacillati</taxon>
        <taxon>Actinomycetota</taxon>
        <taxon>Actinomycetes</taxon>
        <taxon>Micrococcales</taxon>
        <taxon>Micrococcaceae</taxon>
        <taxon>Glutamicibacter</taxon>
    </lineage>
</organism>
<evidence type="ECO:0000313" key="1">
    <source>
        <dbReference type="EMBL" id="MBP2399305.1"/>
    </source>
</evidence>
<accession>A0ABS4XSI6</accession>
<evidence type="ECO:0000313" key="2">
    <source>
        <dbReference type="Proteomes" id="UP001195422"/>
    </source>
</evidence>
<name>A0ABS4XSI6_GLUPR</name>
<keyword evidence="1" id="KW-0378">Hydrolase</keyword>
<dbReference type="EC" id="3.1.3.48" evidence="1"/>
<dbReference type="Gene3D" id="3.40.50.2300">
    <property type="match status" value="1"/>
</dbReference>
<comment type="caution">
    <text evidence="1">The sequence shown here is derived from an EMBL/GenBank/DDBJ whole genome shotgun (WGS) entry which is preliminary data.</text>
</comment>
<dbReference type="EMBL" id="JAGIOJ010000001">
    <property type="protein sequence ID" value="MBP2399305.1"/>
    <property type="molecule type" value="Genomic_DNA"/>
</dbReference>
<sequence>MTEQNRRIAERNGVMDAHMHLARQVNSDMVKDSDLVLTLSREHRRHIVNLVPKASRYAFTLREFGRLALAFANQSTATVPEKVNAVEGMRNAIAGATKLRGTLPLLDDPGDDDVIDPYRKNDVVYEQSAEQLIPPIRIIAELLRKSAMELK</sequence>
<dbReference type="InterPro" id="IPR036196">
    <property type="entry name" value="Ptyr_pPase_sf"/>
</dbReference>
<reference evidence="1 2" key="1">
    <citation type="submission" date="2021-03" db="EMBL/GenBank/DDBJ databases">
        <title>Sequencing the genomes of 1000 actinobacteria strains.</title>
        <authorList>
            <person name="Klenk H.-P."/>
        </authorList>
    </citation>
    <scope>NUCLEOTIDE SEQUENCE [LARGE SCALE GENOMIC DNA]</scope>
    <source>
        <strain evidence="1 2">DSM 20168</strain>
    </source>
</reference>
<dbReference type="SUPFAM" id="SSF52788">
    <property type="entry name" value="Phosphotyrosine protein phosphatases I"/>
    <property type="match status" value="1"/>
</dbReference>
<keyword evidence="2" id="KW-1185">Reference proteome</keyword>